<keyword evidence="2" id="KW-1185">Reference proteome</keyword>
<dbReference type="PANTHER" id="PTHR12265:SF11">
    <property type="entry name" value="ALPHA_BETA-HYDROLASES SUPERFAMILY PROTEIN"/>
    <property type="match status" value="1"/>
</dbReference>
<dbReference type="SMART" id="SM00397">
    <property type="entry name" value="t_SNARE"/>
    <property type="match status" value="1"/>
</dbReference>
<sequence length="559" mass="62473">MKAASSSSNALHFPPIVTKKTPTQQSPTRFRRTHFLKLGQSSSSSPFPRSPANPFTSSFLSVSSSFNAFIESTANGTYLGWNKAPEIVIDGGGEAEALGETDKVITVVLLGWLGATNKHLNKYVEWYNSRGIHAVTFLVELRDLLCLDPVSMLDRRIAELANGLATWGSEKEEDGRERCFIFHTFSNTGWLVYGSVIERFQRREELKEMIKGVVFDSGSADPLNPKVWAAGFAVAILKKLNNSKNGSENGATDSTPQKAEPEMVEAVVLASLEKFFKSLLNMPEVERKFSAVVNAALEHHPRCPQLYLYSTADKVIPYRSVEFCIDEMSKKGIKVSSFNFGTSPHVDHYRNFPNLYSSELHSFLKEYFNFPDVENGIGKGKLIFDLQSLNEETKSTNSAKVLRGLRMESDTVSILRKAKLVKEKLESLKDPMAAVGDYQMHIKKEHGYLSSRRSQYNATGEFPGEEVLEKAVSGRRNIEMDKRNKERHEAVMDIQRSLQTLHQVFLDMAVLVEAQGEKTDDVEENVFKAGSFINGGTSNLLFSGSVIQLNIVRLDLICL</sequence>
<dbReference type="Gene3D" id="1.20.5.110">
    <property type="match status" value="1"/>
</dbReference>
<evidence type="ECO:0000313" key="2">
    <source>
        <dbReference type="Proteomes" id="UP001472677"/>
    </source>
</evidence>
<accession>A0ABR2EW64</accession>
<protein>
    <submittedName>
        <fullName evidence="1">Uncharacterized protein</fullName>
    </submittedName>
</protein>
<gene>
    <name evidence="1" type="ORF">V6N12_059809</name>
</gene>
<evidence type="ECO:0000313" key="1">
    <source>
        <dbReference type="EMBL" id="KAK8566280.1"/>
    </source>
</evidence>
<dbReference type="Proteomes" id="UP001472677">
    <property type="component" value="Unassembled WGS sequence"/>
</dbReference>
<dbReference type="InterPro" id="IPR000727">
    <property type="entry name" value="T_SNARE_dom"/>
</dbReference>
<dbReference type="PROSITE" id="PS50192">
    <property type="entry name" value="T_SNARE"/>
    <property type="match status" value="1"/>
</dbReference>
<reference evidence="1 2" key="1">
    <citation type="journal article" date="2024" name="G3 (Bethesda)">
        <title>Genome assembly of Hibiscus sabdariffa L. provides insights into metabolisms of medicinal natural products.</title>
        <authorList>
            <person name="Kim T."/>
        </authorList>
    </citation>
    <scope>NUCLEOTIDE SEQUENCE [LARGE SCALE GENOMIC DNA]</scope>
    <source>
        <strain evidence="1">TK-2024</strain>
        <tissue evidence="1">Old leaves</tissue>
    </source>
</reference>
<organism evidence="1 2">
    <name type="scientific">Hibiscus sabdariffa</name>
    <name type="common">roselle</name>
    <dbReference type="NCBI Taxonomy" id="183260"/>
    <lineage>
        <taxon>Eukaryota</taxon>
        <taxon>Viridiplantae</taxon>
        <taxon>Streptophyta</taxon>
        <taxon>Embryophyta</taxon>
        <taxon>Tracheophyta</taxon>
        <taxon>Spermatophyta</taxon>
        <taxon>Magnoliopsida</taxon>
        <taxon>eudicotyledons</taxon>
        <taxon>Gunneridae</taxon>
        <taxon>Pentapetalae</taxon>
        <taxon>rosids</taxon>
        <taxon>malvids</taxon>
        <taxon>Malvales</taxon>
        <taxon>Malvaceae</taxon>
        <taxon>Malvoideae</taxon>
        <taxon>Hibiscus</taxon>
    </lineage>
</organism>
<dbReference type="EMBL" id="JBBPBM010000010">
    <property type="protein sequence ID" value="KAK8566280.1"/>
    <property type="molecule type" value="Genomic_DNA"/>
</dbReference>
<proteinExistence type="predicted"/>
<dbReference type="InterPro" id="IPR008547">
    <property type="entry name" value="DUF829_TMEM53"/>
</dbReference>
<dbReference type="InterPro" id="IPR029058">
    <property type="entry name" value="AB_hydrolase_fold"/>
</dbReference>
<dbReference type="InterPro" id="IPR010989">
    <property type="entry name" value="SNARE"/>
</dbReference>
<dbReference type="SUPFAM" id="SSF53474">
    <property type="entry name" value="alpha/beta-Hydrolases"/>
    <property type="match status" value="1"/>
</dbReference>
<dbReference type="SUPFAM" id="SSF47661">
    <property type="entry name" value="t-snare proteins"/>
    <property type="match status" value="1"/>
</dbReference>
<dbReference type="CDD" id="cd15848">
    <property type="entry name" value="SNARE_syntaxin1-like"/>
    <property type="match status" value="1"/>
</dbReference>
<name>A0ABR2EW64_9ROSI</name>
<dbReference type="Pfam" id="PF05705">
    <property type="entry name" value="DUF829"/>
    <property type="match status" value="1"/>
</dbReference>
<dbReference type="PANTHER" id="PTHR12265">
    <property type="entry name" value="TRANSMEMBRANE PROTEIN 53"/>
    <property type="match status" value="1"/>
</dbReference>
<comment type="caution">
    <text evidence="1">The sequence shown here is derived from an EMBL/GenBank/DDBJ whole genome shotgun (WGS) entry which is preliminary data.</text>
</comment>